<gene>
    <name evidence="1" type="primary">ubiV</name>
    <name evidence="2" type="ORF">EPA86_13090</name>
</gene>
<dbReference type="NCBIfam" id="NF011991">
    <property type="entry name" value="PRK15447.1"/>
    <property type="match status" value="1"/>
</dbReference>
<dbReference type="InterPro" id="IPR043693">
    <property type="entry name" value="UbiV"/>
</dbReference>
<dbReference type="RefSeq" id="WP_140604298.1">
    <property type="nucleotide sequence ID" value="NZ_SAWY01000027.1"/>
</dbReference>
<feature type="binding site" evidence="1">
    <location>
        <position position="39"/>
    </location>
    <ligand>
        <name>[4Fe-4S] cluster</name>
        <dbReference type="ChEBI" id="CHEBI:49883"/>
    </ligand>
</feature>
<reference evidence="2 3" key="1">
    <citation type="submission" date="2019-01" db="EMBL/GenBank/DDBJ databases">
        <title>Litorilituus lipolytica sp. nov., isolated from intertidal sand of the Yellow Sea in China.</title>
        <authorList>
            <person name="Liu A."/>
        </authorList>
    </citation>
    <scope>NUCLEOTIDE SEQUENCE [LARGE SCALE GENOMIC DNA]</scope>
    <source>
        <strain evidence="2 3">RZ04</strain>
    </source>
</reference>
<proteinExistence type="inferred from homology"/>
<dbReference type="GO" id="GO:0006744">
    <property type="term" value="P:ubiquinone biosynthetic process"/>
    <property type="evidence" value="ECO:0007669"/>
    <property type="project" value="UniProtKB-UniRule"/>
</dbReference>
<feature type="binding site" evidence="1">
    <location>
        <position position="194"/>
    </location>
    <ligand>
        <name>[4Fe-4S] cluster</name>
        <dbReference type="ChEBI" id="CHEBI:49883"/>
    </ligand>
</feature>
<dbReference type="Pfam" id="PF01136">
    <property type="entry name" value="Peptidase_U32"/>
    <property type="match status" value="1"/>
</dbReference>
<dbReference type="EMBL" id="SAWY01000027">
    <property type="protein sequence ID" value="TPH14035.1"/>
    <property type="molecule type" value="Genomic_DNA"/>
</dbReference>
<keyword evidence="1" id="KW-0408">Iron</keyword>
<evidence type="ECO:0000313" key="3">
    <source>
        <dbReference type="Proteomes" id="UP000315303"/>
    </source>
</evidence>
<keyword evidence="1" id="KW-0004">4Fe-4S</keyword>
<name>A0A502KUW1_9GAMM</name>
<comment type="caution">
    <text evidence="2">The sequence shown here is derived from an EMBL/GenBank/DDBJ whole genome shotgun (WGS) entry which is preliminary data.</text>
</comment>
<protein>
    <recommendedName>
        <fullName evidence="1">Ubiquinone biosynthesis protein UbiV</fullName>
    </recommendedName>
</protein>
<dbReference type="GO" id="GO:0051539">
    <property type="term" value="F:4 iron, 4 sulfur cluster binding"/>
    <property type="evidence" value="ECO:0007669"/>
    <property type="project" value="UniProtKB-UniRule"/>
</dbReference>
<sequence>MKLSLGPSLFFWPKAQVESYYHQAKSSSADIIYLGETVCSKRRELRAKDWLHLAREVASEANKQVVISTMTLLESPAEIQVLKKLCDNGEFLVEANDLSAVQIMHDLKMPFVAGPAINCYNLSTLKVLLKQGMMRWLMPVELSGDWLKSILHEAEDAGVRNQFECEVFSWGYLPLAYSARCFTARSEDRAKDDCQYCCINYPEGRRMNSREGEKVFVLNGIQTMSGYQYNLINEVSALKELGVDIARISADNEQAFIQLDKFKQQLTQPEHYPLDGVNECNGFWHKIAGMSIAQ</sequence>
<organism evidence="2 3">
    <name type="scientific">Litorilituus lipolyticus</name>
    <dbReference type="NCBI Taxonomy" id="2491017"/>
    <lineage>
        <taxon>Bacteria</taxon>
        <taxon>Pseudomonadati</taxon>
        <taxon>Pseudomonadota</taxon>
        <taxon>Gammaproteobacteria</taxon>
        <taxon>Alteromonadales</taxon>
        <taxon>Colwelliaceae</taxon>
        <taxon>Litorilituus</taxon>
    </lineage>
</organism>
<keyword evidence="1" id="KW-0831">Ubiquinone biosynthesis</keyword>
<dbReference type="AlphaFoldDB" id="A0A502KUW1"/>
<comment type="subunit">
    <text evidence="1">Forms a heterodimer with UbiU.</text>
</comment>
<comment type="function">
    <text evidence="1">Required for O(2)-independent ubiquinone (coenzyme Q) biosynthesis. Together with UbiU, is essential for the C6-hydroxylation reaction in the oxygen-independent ubiquinone biosynthesis pathway.</text>
</comment>
<feature type="binding site" evidence="1">
    <location>
        <position position="181"/>
    </location>
    <ligand>
        <name>[4Fe-4S] cluster</name>
        <dbReference type="ChEBI" id="CHEBI:49883"/>
    </ligand>
</feature>
<dbReference type="HAMAP" id="MF_02233">
    <property type="entry name" value="UbiV"/>
    <property type="match status" value="1"/>
</dbReference>
<comment type="similarity">
    <text evidence="1">Belongs to the peptidase U32 family. UbiV subfamily.</text>
</comment>
<keyword evidence="1" id="KW-0411">Iron-sulfur</keyword>
<keyword evidence="1" id="KW-0479">Metal-binding</keyword>
<comment type="cofactor">
    <cofactor evidence="1">
        <name>[4Fe-4S] cluster</name>
        <dbReference type="ChEBI" id="CHEBI:49883"/>
    </cofactor>
</comment>
<feature type="binding site" evidence="1">
    <location>
        <position position="198"/>
    </location>
    <ligand>
        <name>[4Fe-4S] cluster</name>
        <dbReference type="ChEBI" id="CHEBI:49883"/>
    </ligand>
</feature>
<keyword evidence="3" id="KW-1185">Reference proteome</keyword>
<dbReference type="InterPro" id="IPR001539">
    <property type="entry name" value="Peptidase_U32"/>
</dbReference>
<dbReference type="Proteomes" id="UP000315303">
    <property type="component" value="Unassembled WGS sequence"/>
</dbReference>
<dbReference type="UniPathway" id="UPA00232"/>
<dbReference type="InterPro" id="IPR051454">
    <property type="entry name" value="RNA/ubiquinone_mod_enzymes"/>
</dbReference>
<dbReference type="PANTHER" id="PTHR30217">
    <property type="entry name" value="PEPTIDASE U32 FAMILY"/>
    <property type="match status" value="1"/>
</dbReference>
<dbReference type="PANTHER" id="PTHR30217:SF11">
    <property type="entry name" value="UBIQUINONE BIOSYNTHESIS PROTEIN UBIV"/>
    <property type="match status" value="1"/>
</dbReference>
<comment type="pathway">
    <text evidence="1">Cofactor biosynthesis; ubiquinone biosynthesis.</text>
</comment>
<evidence type="ECO:0000313" key="2">
    <source>
        <dbReference type="EMBL" id="TPH14035.1"/>
    </source>
</evidence>
<accession>A0A502KUW1</accession>
<dbReference type="GO" id="GO:0046872">
    <property type="term" value="F:metal ion binding"/>
    <property type="evidence" value="ECO:0007669"/>
    <property type="project" value="UniProtKB-KW"/>
</dbReference>
<evidence type="ECO:0000256" key="1">
    <source>
        <dbReference type="HAMAP-Rule" id="MF_02233"/>
    </source>
</evidence>
<dbReference type="OrthoDB" id="8523349at2"/>